<dbReference type="Proteomes" id="UP000178449">
    <property type="component" value="Unassembled WGS sequence"/>
</dbReference>
<name>A0A1F6G5N6_9PROT</name>
<sequence>MLDFKTIDLANNPNAVVHTWEEALEKTQEPNLRIAHKGKEFPFGAEVLMIQMIGRWVSQQKHQSFHTFIQPPQTGVIEDYSTVQLKKIIASDWGYILLSLLRNQEGYIRRTDNSIINWNEVESIIREKYEQFQAPIKRGEQGQIKGRCASLICVEPTQSRLDHFYFDDGSLRPESEFRNVLEKIYAESFRMKASNVSDQNLHRRNEMLEDTAAVLYELFENTDKWGNKNFQGEISEGTRGVQFKDQIFSGGSEGPLKTFATSMKTNKYIQLSVFDTGLGLVQHWKKKPIAELSIQEEHQACLECFTRDFQMGDKKGLKRLREVIDKRKGFFQLRTGRLFLYYIGGERSANNQIILKDFFSQTEAPTQLPISSGTSYTILIPID</sequence>
<gene>
    <name evidence="1" type="ORF">A2527_14720</name>
</gene>
<evidence type="ECO:0000313" key="2">
    <source>
        <dbReference type="Proteomes" id="UP000178449"/>
    </source>
</evidence>
<comment type="caution">
    <text evidence="1">The sequence shown here is derived from an EMBL/GenBank/DDBJ whole genome shotgun (WGS) entry which is preliminary data.</text>
</comment>
<organism evidence="1 2">
    <name type="scientific">Candidatus Lambdaproteobacteria bacterium RIFOXYD2_FULL_50_16</name>
    <dbReference type="NCBI Taxonomy" id="1817772"/>
    <lineage>
        <taxon>Bacteria</taxon>
        <taxon>Pseudomonadati</taxon>
        <taxon>Pseudomonadota</taxon>
        <taxon>Candidatus Lambdaproteobacteria</taxon>
    </lineage>
</organism>
<accession>A0A1F6G5N6</accession>
<dbReference type="EMBL" id="MFNE01000050">
    <property type="protein sequence ID" value="OGG93427.1"/>
    <property type="molecule type" value="Genomic_DNA"/>
</dbReference>
<proteinExistence type="predicted"/>
<protein>
    <submittedName>
        <fullName evidence="1">Uncharacterized protein</fullName>
    </submittedName>
</protein>
<reference evidence="1 2" key="1">
    <citation type="journal article" date="2016" name="Nat. Commun.">
        <title>Thousands of microbial genomes shed light on interconnected biogeochemical processes in an aquifer system.</title>
        <authorList>
            <person name="Anantharaman K."/>
            <person name="Brown C.T."/>
            <person name="Hug L.A."/>
            <person name="Sharon I."/>
            <person name="Castelle C.J."/>
            <person name="Probst A.J."/>
            <person name="Thomas B.C."/>
            <person name="Singh A."/>
            <person name="Wilkins M.J."/>
            <person name="Karaoz U."/>
            <person name="Brodie E.L."/>
            <person name="Williams K.H."/>
            <person name="Hubbard S.S."/>
            <person name="Banfield J.F."/>
        </authorList>
    </citation>
    <scope>NUCLEOTIDE SEQUENCE [LARGE SCALE GENOMIC DNA]</scope>
</reference>
<dbReference type="AlphaFoldDB" id="A0A1F6G5N6"/>
<evidence type="ECO:0000313" key="1">
    <source>
        <dbReference type="EMBL" id="OGG93427.1"/>
    </source>
</evidence>